<organism evidence="2 3">
    <name type="scientific">Paracoccus aminophilus JCM 7686</name>
    <dbReference type="NCBI Taxonomy" id="1367847"/>
    <lineage>
        <taxon>Bacteria</taxon>
        <taxon>Pseudomonadati</taxon>
        <taxon>Pseudomonadota</taxon>
        <taxon>Alphaproteobacteria</taxon>
        <taxon>Rhodobacterales</taxon>
        <taxon>Paracoccaceae</taxon>
        <taxon>Paracoccus</taxon>
    </lineage>
</organism>
<dbReference type="HOGENOM" id="CLU_1439793_0_0_5"/>
<dbReference type="AlphaFoldDB" id="S5XSN0"/>
<dbReference type="STRING" id="1367847.JCM7686_1013"/>
<dbReference type="EMBL" id="CP006650">
    <property type="protein sequence ID" value="AGT08122.1"/>
    <property type="molecule type" value="Genomic_DNA"/>
</dbReference>
<protein>
    <submittedName>
        <fullName evidence="2">Uncharacterized protein</fullName>
    </submittedName>
</protein>
<accession>S5XSN0</accession>
<keyword evidence="3" id="KW-1185">Reference proteome</keyword>
<feature type="region of interest" description="Disordered" evidence="1">
    <location>
        <begin position="165"/>
        <end position="188"/>
    </location>
</feature>
<evidence type="ECO:0000313" key="2">
    <source>
        <dbReference type="EMBL" id="AGT08122.1"/>
    </source>
</evidence>
<reference evidence="2 3" key="1">
    <citation type="journal article" date="2014" name="BMC Genomics">
        <title>Architecture and functions of a multipartite genome of the methylotrophic bacterium Paracoccus aminophilus JCM 7686, containing primary and secondary chromids.</title>
        <authorList>
            <person name="Dziewit L."/>
            <person name="Czarnecki J."/>
            <person name="Wibberg D."/>
            <person name="Radlinska M."/>
            <person name="Mrozek P."/>
            <person name="Szymczak M."/>
            <person name="Schluter A."/>
            <person name="Puhler A."/>
            <person name="Bartosik D."/>
        </authorList>
    </citation>
    <scope>NUCLEOTIDE SEQUENCE [LARGE SCALE GENOMIC DNA]</scope>
    <source>
        <strain evidence="2">JCM 7686</strain>
    </source>
</reference>
<gene>
    <name evidence="2" type="ORF">JCM7686_1013</name>
</gene>
<dbReference type="Proteomes" id="UP000015480">
    <property type="component" value="Chromosome"/>
</dbReference>
<sequence>MLTKVDRSPRRPAISAIPAILLPGGMGSGAGIADSRPKIAANSSRIAAKTPGIAGIAEIAAGGMPNSGNRPVSAPWSGLEFSEALSSPGDFGNILHKSGVAVLAQGFRSASWGSAISAIPAIRQKMPAIRLLFCCYSARPIRYSDERSCEPLLVGKWFRPAADAPHAQRGASPCSRSAAAHSHSRERG</sequence>
<evidence type="ECO:0000256" key="1">
    <source>
        <dbReference type="SAM" id="MobiDB-lite"/>
    </source>
</evidence>
<proteinExistence type="predicted"/>
<dbReference type="KEGG" id="pami:JCM7686_1013"/>
<name>S5XSN0_PARAH</name>
<evidence type="ECO:0000313" key="3">
    <source>
        <dbReference type="Proteomes" id="UP000015480"/>
    </source>
</evidence>